<protein>
    <submittedName>
        <fullName evidence="1">Uncharacterized protein</fullName>
    </submittedName>
</protein>
<accession>A0AA35UPZ5</accession>
<organism evidence="1 2">
    <name type="scientific">Methylococcus capsulatus</name>
    <dbReference type="NCBI Taxonomy" id="414"/>
    <lineage>
        <taxon>Bacteria</taxon>
        <taxon>Pseudomonadati</taxon>
        <taxon>Pseudomonadota</taxon>
        <taxon>Gammaproteobacteria</taxon>
        <taxon>Methylococcales</taxon>
        <taxon>Methylococcaceae</taxon>
        <taxon>Methylococcus</taxon>
    </lineage>
</organism>
<dbReference type="Proteomes" id="UP001158598">
    <property type="component" value="Chromosome"/>
</dbReference>
<name>A0AA35UPZ5_METCP</name>
<reference evidence="1" key="1">
    <citation type="submission" date="2023-03" db="EMBL/GenBank/DDBJ databases">
        <authorList>
            <person name="Pearce D."/>
        </authorList>
    </citation>
    <scope>NUCLEOTIDE SEQUENCE</scope>
    <source>
        <strain evidence="1">Mc</strain>
    </source>
</reference>
<gene>
    <name evidence="1" type="ORF">MCNOR_1227</name>
</gene>
<proteinExistence type="predicted"/>
<dbReference type="EMBL" id="OX458332">
    <property type="protein sequence ID" value="CAI8782221.1"/>
    <property type="molecule type" value="Genomic_DNA"/>
</dbReference>
<dbReference type="AlphaFoldDB" id="A0AA35UPZ5"/>
<evidence type="ECO:0000313" key="2">
    <source>
        <dbReference type="Proteomes" id="UP001158598"/>
    </source>
</evidence>
<evidence type="ECO:0000313" key="1">
    <source>
        <dbReference type="EMBL" id="CAI8782221.1"/>
    </source>
</evidence>
<sequence>MIVSKSAMPMFGLTKGTDPPKSKVRGLPLRSMRWVWLPTMMSYGSEATKTEPVMVAPGAGVGVGVGDETGVGVGAGVGVAVGFGVGVALTLDDLTFAAVAACNDDASTMNESTPAMRRKMRRCGDAALPENKESNFPPMISPPPGPQDFRLGSRRPAGPIGERTAVLWSWNDLPCQKFQRPYLLAASALPAAVTLR</sequence>